<protein>
    <submittedName>
        <fullName evidence="2">ATP-grasp fold domain-containing protein, DUF201-type</fullName>
    </submittedName>
</protein>
<name>V5DWJ0_9GAMM</name>
<feature type="domain" description="ATP-grasp fold PylC-type" evidence="1">
    <location>
        <begin position="111"/>
        <end position="266"/>
    </location>
</feature>
<accession>V5DWJ0</accession>
<dbReference type="RefSeq" id="WP_023495208.1">
    <property type="nucleotide sequence ID" value="NZ_AYLO01000088.1"/>
</dbReference>
<dbReference type="GO" id="GO:0046872">
    <property type="term" value="F:metal ion binding"/>
    <property type="evidence" value="ECO:0007669"/>
    <property type="project" value="InterPro"/>
</dbReference>
<dbReference type="GO" id="GO:0005524">
    <property type="term" value="F:ATP binding"/>
    <property type="evidence" value="ECO:0007669"/>
    <property type="project" value="InterPro"/>
</dbReference>
<evidence type="ECO:0000313" key="3">
    <source>
        <dbReference type="Proteomes" id="UP000017842"/>
    </source>
</evidence>
<dbReference type="Gene3D" id="3.30.470.20">
    <property type="entry name" value="ATP-grasp fold, B domain"/>
    <property type="match status" value="1"/>
</dbReference>
<dbReference type="EMBL" id="AYLO01000088">
    <property type="protein sequence ID" value="ESS71706.1"/>
    <property type="molecule type" value="Genomic_DNA"/>
</dbReference>
<dbReference type="STRING" id="1116472.MGMO_92c00080"/>
<dbReference type="SUPFAM" id="SSF56059">
    <property type="entry name" value="Glutathione synthetase ATP-binding domain-like"/>
    <property type="match status" value="1"/>
</dbReference>
<dbReference type="Pfam" id="PF02655">
    <property type="entry name" value="ATP-grasp_3"/>
    <property type="match status" value="1"/>
</dbReference>
<evidence type="ECO:0000259" key="1">
    <source>
        <dbReference type="Pfam" id="PF02655"/>
    </source>
</evidence>
<dbReference type="Proteomes" id="UP000017842">
    <property type="component" value="Unassembled WGS sequence"/>
</dbReference>
<reference evidence="2 3" key="1">
    <citation type="journal article" date="2013" name="Genome Announc.">
        <title>Draft Genome Sequence of the Methanotrophic Gammaproteobacterium Methyloglobulus morosus DSM 22980 Strain KoM1.</title>
        <authorList>
            <person name="Poehlein A."/>
            <person name="Deutzmann J.S."/>
            <person name="Daniel R."/>
            <person name="Simeonova D.D."/>
        </authorList>
    </citation>
    <scope>NUCLEOTIDE SEQUENCE [LARGE SCALE GENOMIC DNA]</scope>
    <source>
        <strain evidence="2 3">KoM1</strain>
    </source>
</reference>
<evidence type="ECO:0000313" key="2">
    <source>
        <dbReference type="EMBL" id="ESS71706.1"/>
    </source>
</evidence>
<dbReference type="PATRIC" id="fig|1116472.3.peg.2497"/>
<keyword evidence="3" id="KW-1185">Reference proteome</keyword>
<comment type="caution">
    <text evidence="2">The sequence shown here is derived from an EMBL/GenBank/DDBJ whole genome shotgun (WGS) entry which is preliminary data.</text>
</comment>
<dbReference type="eggNOG" id="COG2232">
    <property type="taxonomic scope" value="Bacteria"/>
</dbReference>
<dbReference type="InterPro" id="IPR003806">
    <property type="entry name" value="ATP-grasp_PylC-type"/>
</dbReference>
<dbReference type="PIRSF" id="PIRSF016817">
    <property type="entry name" value="UCP016817_carboligase"/>
    <property type="match status" value="1"/>
</dbReference>
<gene>
    <name evidence="2" type="ORF">MGMO_92c00080</name>
</gene>
<proteinExistence type="predicted"/>
<sequence>MTNRPLDPGYILVVAKSARMLVQAARQSGMKPLAIDLWGDKDTQCCAEESQQIPSLAEEHLLPALEYFINRYPVTRAIYGSGFERCLKSLACINDRLTLLGNHPDVFAKLHDKTAFFSLLGTLGIPYPDVSFHRPNSNEGWLIKPTQSQGGVGIRRYRPSEYIEEPNYWQKYQEGEPHSVLFLADGNRSQIIGFNRQWAVALSKKDEFIFSGIINSTDLACEQKHRLSEWLDVLVSALSLKGLNSLDFIQYRQVSYVLEINPRPPASMQLYDADLFTRHLKACQGELLEHHPNPIGFKGYQILYAQDEMQIPDGFIWPEEVVDIPHAGSIISTGQPICSIITQSQEPDKVLEQLRIRQEFIINELNRFQIHGI</sequence>
<dbReference type="AlphaFoldDB" id="V5DWJ0"/>
<organism evidence="2 3">
    <name type="scientific">Methyloglobulus morosus KoM1</name>
    <dbReference type="NCBI Taxonomy" id="1116472"/>
    <lineage>
        <taxon>Bacteria</taxon>
        <taxon>Pseudomonadati</taxon>
        <taxon>Pseudomonadota</taxon>
        <taxon>Gammaproteobacteria</taxon>
        <taxon>Methylococcales</taxon>
        <taxon>Methylococcaceae</taxon>
        <taxon>Methyloglobulus</taxon>
    </lineage>
</organism>
<dbReference type="InterPro" id="IPR016677">
    <property type="entry name" value="UCP016817_carboligase"/>
</dbReference>